<dbReference type="AlphaFoldDB" id="A5CZ80"/>
<dbReference type="HOGENOM" id="CLU_632901_0_0_9"/>
<evidence type="ECO:0000313" key="5">
    <source>
        <dbReference type="EMBL" id="BAF60686.1"/>
    </source>
</evidence>
<reference evidence="6" key="1">
    <citation type="journal article" date="2008" name="Genome Res.">
        <title>The genome of Pelotomaculum thermopropionicum reveals niche-associated evolution in anaerobic microbiota.</title>
        <authorList>
            <person name="Kosaka T."/>
            <person name="Kato S."/>
            <person name="Shimoyama T."/>
            <person name="Ishii S."/>
            <person name="Abe T."/>
            <person name="Watanabe K."/>
        </authorList>
    </citation>
    <scope>NUCLEOTIDE SEQUENCE [LARGE SCALE GENOMIC DNA]</scope>
    <source>
        <strain evidence="6">DSM 13744 / JCM 10971 / SI</strain>
    </source>
</reference>
<evidence type="ECO:0000259" key="3">
    <source>
        <dbReference type="SMART" id="SM00942"/>
    </source>
</evidence>
<feature type="compositionally biased region" description="Basic and acidic residues" evidence="2">
    <location>
        <begin position="257"/>
        <end position="266"/>
    </location>
</feature>
<feature type="region of interest" description="Disordered" evidence="2">
    <location>
        <begin position="257"/>
        <end position="280"/>
    </location>
</feature>
<evidence type="ECO:0000313" key="6">
    <source>
        <dbReference type="Proteomes" id="UP000006556"/>
    </source>
</evidence>
<keyword evidence="6" id="KW-1185">Reference proteome</keyword>
<evidence type="ECO:0000256" key="1">
    <source>
        <dbReference type="ARBA" id="ARBA00022801"/>
    </source>
</evidence>
<dbReference type="KEGG" id="pth:PTH_2505"/>
<feature type="compositionally biased region" description="Pro residues" evidence="2">
    <location>
        <begin position="373"/>
        <end position="387"/>
    </location>
</feature>
<dbReference type="Pfam" id="PF08708">
    <property type="entry name" value="PriCT_1"/>
    <property type="match status" value="1"/>
</dbReference>
<keyword evidence="1" id="KW-0378">Hydrolase</keyword>
<accession>A5CZ80</accession>
<dbReference type="Gene3D" id="3.30.720.160">
    <property type="entry name" value="Bifunctional DNA primase/polymerase, N-terminal"/>
    <property type="match status" value="1"/>
</dbReference>
<dbReference type="PANTHER" id="PTHR35372:SF2">
    <property type="entry name" value="SF3 HELICASE DOMAIN-CONTAINING PROTEIN"/>
    <property type="match status" value="1"/>
</dbReference>
<evidence type="ECO:0000259" key="4">
    <source>
        <dbReference type="SMART" id="SM00943"/>
    </source>
</evidence>
<name>A5CZ80_PELTS</name>
<feature type="domain" description="DNA primase/polymerase bifunctional N-terminal" evidence="4">
    <location>
        <begin position="5"/>
        <end position="177"/>
    </location>
</feature>
<evidence type="ECO:0000256" key="2">
    <source>
        <dbReference type="SAM" id="MobiDB-lite"/>
    </source>
</evidence>
<dbReference type="PANTHER" id="PTHR35372">
    <property type="entry name" value="ATP BINDING PROTEIN-RELATED"/>
    <property type="match status" value="1"/>
</dbReference>
<dbReference type="Pfam" id="PF09250">
    <property type="entry name" value="Prim-Pol"/>
    <property type="match status" value="1"/>
</dbReference>
<dbReference type="eggNOG" id="COG3598">
    <property type="taxonomic scope" value="Bacteria"/>
</dbReference>
<feature type="domain" description="Primase C-terminal 1" evidence="3">
    <location>
        <begin position="201"/>
        <end position="265"/>
    </location>
</feature>
<dbReference type="Proteomes" id="UP000006556">
    <property type="component" value="Chromosome"/>
</dbReference>
<organism evidence="5 6">
    <name type="scientific">Pelotomaculum thermopropionicum (strain DSM 13744 / JCM 10971 / SI)</name>
    <dbReference type="NCBI Taxonomy" id="370438"/>
    <lineage>
        <taxon>Bacteria</taxon>
        <taxon>Bacillati</taxon>
        <taxon>Bacillota</taxon>
        <taxon>Clostridia</taxon>
        <taxon>Eubacteriales</taxon>
        <taxon>Desulfotomaculaceae</taxon>
        <taxon>Pelotomaculum</taxon>
    </lineage>
</organism>
<gene>
    <name evidence="5" type="ordered locus">PTH_2505</name>
</gene>
<sequence>MLDVALFYLALGWSVIPLHSAQGGRCTCGRSGCDKPGKHPILPAWGEYQTRRASEDEIHDWFARWPDANLGVVTGQVSGLVVVDLDGPAAVEAVRDRGGLPPTPTVITGKGYHYYLVHPGQPTKNAAALGGIKGLDVRADGGYVVAPPSVHSSGRVYRWAKGRSPDDLPLAPCPAWFLEMLANRGRAQAAGPVQEPGWVEVLLRGVPEGQRDDACTRLAGYFIGKGLPESEVLALLLAWNQRNQPPMKERDVEKCVRSVSSRESRKPTKPPRFQPGFRLEGPVHAPPSWHTLVICRDWQEARKLAAQGNAVAVIRKDGSLPPEAAPLVAAASGIKTVGFSPDEARRLAWELYPLRLVSRAAADGTAALKPEPELTPEPLEPPEPAPPAAASGLPGGDHARVHTACVGPGPGACWRCDLYPWPGGCGSRVKLKS</sequence>
<dbReference type="SMART" id="SM00942">
    <property type="entry name" value="PriCT_1"/>
    <property type="match status" value="1"/>
</dbReference>
<dbReference type="InterPro" id="IPR051620">
    <property type="entry name" value="ORF904-like_C"/>
</dbReference>
<protein>
    <submittedName>
        <fullName evidence="5">Hypothetical membrane protein</fullName>
    </submittedName>
</protein>
<dbReference type="SUPFAM" id="SSF56747">
    <property type="entry name" value="Prim-pol domain"/>
    <property type="match status" value="1"/>
</dbReference>
<proteinExistence type="predicted"/>
<dbReference type="GO" id="GO:0016787">
    <property type="term" value="F:hydrolase activity"/>
    <property type="evidence" value="ECO:0007669"/>
    <property type="project" value="UniProtKB-KW"/>
</dbReference>
<dbReference type="InterPro" id="IPR014820">
    <property type="entry name" value="PriCT_1"/>
</dbReference>
<dbReference type="EMBL" id="AP009389">
    <property type="protein sequence ID" value="BAF60686.1"/>
    <property type="molecule type" value="Genomic_DNA"/>
</dbReference>
<dbReference type="CDD" id="cd04859">
    <property type="entry name" value="Prim_Pol"/>
    <property type="match status" value="1"/>
</dbReference>
<dbReference type="STRING" id="370438.PTH_2505"/>
<dbReference type="SMART" id="SM00943">
    <property type="entry name" value="Prim-Pol"/>
    <property type="match status" value="1"/>
</dbReference>
<feature type="region of interest" description="Disordered" evidence="2">
    <location>
        <begin position="369"/>
        <end position="397"/>
    </location>
</feature>
<dbReference type="InterPro" id="IPR015330">
    <property type="entry name" value="DNA_primase/pol_bifunc_N"/>
</dbReference>